<dbReference type="GO" id="GO:0055085">
    <property type="term" value="P:transmembrane transport"/>
    <property type="evidence" value="ECO:0007669"/>
    <property type="project" value="InterPro"/>
</dbReference>
<name>A0A853DKU5_9MICO</name>
<dbReference type="Pfam" id="PF01699">
    <property type="entry name" value="Na_Ca_ex"/>
    <property type="match status" value="2"/>
</dbReference>
<feature type="transmembrane region" description="Helical" evidence="5">
    <location>
        <begin position="159"/>
        <end position="176"/>
    </location>
</feature>
<dbReference type="GO" id="GO:0016020">
    <property type="term" value="C:membrane"/>
    <property type="evidence" value="ECO:0007669"/>
    <property type="project" value="UniProtKB-SubCell"/>
</dbReference>
<comment type="subcellular location">
    <subcellularLocation>
        <location evidence="1">Membrane</location>
        <topology evidence="1">Multi-pass membrane protein</topology>
    </subcellularLocation>
</comment>
<keyword evidence="3 5" id="KW-1133">Transmembrane helix</keyword>
<keyword evidence="2 5" id="KW-0812">Transmembrane</keyword>
<reference evidence="7 8" key="1">
    <citation type="submission" date="2020-07" db="EMBL/GenBank/DDBJ databases">
        <title>Sequencing the genomes of 1000 actinobacteria strains.</title>
        <authorList>
            <person name="Klenk H.-P."/>
        </authorList>
    </citation>
    <scope>NUCLEOTIDE SEQUENCE [LARGE SCALE GENOMIC DNA]</scope>
    <source>
        <strain evidence="7 8">DSM 15166</strain>
    </source>
</reference>
<evidence type="ECO:0000256" key="3">
    <source>
        <dbReference type="ARBA" id="ARBA00022989"/>
    </source>
</evidence>
<evidence type="ECO:0000256" key="1">
    <source>
        <dbReference type="ARBA" id="ARBA00004141"/>
    </source>
</evidence>
<evidence type="ECO:0000256" key="5">
    <source>
        <dbReference type="SAM" id="Phobius"/>
    </source>
</evidence>
<dbReference type="InterPro" id="IPR044880">
    <property type="entry name" value="NCX_ion-bd_dom_sf"/>
</dbReference>
<dbReference type="EMBL" id="JACCHJ010000001">
    <property type="protein sequence ID" value="NYK09872.1"/>
    <property type="molecule type" value="Genomic_DNA"/>
</dbReference>
<dbReference type="Proteomes" id="UP000521075">
    <property type="component" value="Unassembled WGS sequence"/>
</dbReference>
<dbReference type="AlphaFoldDB" id="A0A853DKU5"/>
<protein>
    <submittedName>
        <fullName evidence="7">Cation:H+ antiporter</fullName>
    </submittedName>
</protein>
<feature type="transmembrane region" description="Helical" evidence="5">
    <location>
        <begin position="12"/>
        <end position="31"/>
    </location>
</feature>
<feature type="transmembrane region" description="Helical" evidence="5">
    <location>
        <begin position="381"/>
        <end position="399"/>
    </location>
</feature>
<feature type="domain" description="Sodium/calcium exchanger membrane region" evidence="6">
    <location>
        <begin position="230"/>
        <end position="374"/>
    </location>
</feature>
<organism evidence="7 8">
    <name type="scientific">Leifsonia naganoensis</name>
    <dbReference type="NCBI Taxonomy" id="150025"/>
    <lineage>
        <taxon>Bacteria</taxon>
        <taxon>Bacillati</taxon>
        <taxon>Actinomycetota</taxon>
        <taxon>Actinomycetes</taxon>
        <taxon>Micrococcales</taxon>
        <taxon>Microbacteriaceae</taxon>
        <taxon>Leifsonia</taxon>
    </lineage>
</organism>
<feature type="transmembrane region" description="Helical" evidence="5">
    <location>
        <begin position="71"/>
        <end position="93"/>
    </location>
</feature>
<keyword evidence="4 5" id="KW-0472">Membrane</keyword>
<gene>
    <name evidence="7" type="ORF">HNR14_001753</name>
</gene>
<evidence type="ECO:0000259" key="6">
    <source>
        <dbReference type="Pfam" id="PF01699"/>
    </source>
</evidence>
<keyword evidence="8" id="KW-1185">Reference proteome</keyword>
<comment type="caution">
    <text evidence="7">The sequence shown here is derived from an EMBL/GenBank/DDBJ whole genome shotgun (WGS) entry which is preliminary data.</text>
</comment>
<sequence length="440" mass="46518">MDTRTTGSARRLVIPLGIVALVTAQGVALRLSGVEPAPVVGILMFGVAIVAAAFALAWAGEAAEVDISGGLAVGLLAIIAILPEYAIDLYFAFTAGSDPSQAQYAAANMTGSNRLLLGFGWPFILLVAFLVYRAARARRRPVDPDVSPRPFAVRLPGDNRVELGLLMIASVLTLTIPLTGQIHVLLGVVLLALFVYYLWKVAQGESEEPELVGVPAAIGGLPTVARRVTVIAIFVFSAAVILLLAEPFAHSLIQGGRAAGIDDFLLVQWLAPLASEAPEFVIAIIFAMRGKAAMGIGILLASKVNQWTALVGTLPIAHALGGGGWALPMDGRQVEEFVLTATQTLLGVAMLLSLRFAGRWATALFVLFAATFVFTGTEARWIVSGVYAALAVVLFAIQWRTLWPTLRAPFARSVEEPAATAEPVAAAREWGGARRVPPSR</sequence>
<feature type="transmembrane region" description="Helical" evidence="5">
    <location>
        <begin position="182"/>
        <end position="199"/>
    </location>
</feature>
<evidence type="ECO:0000313" key="7">
    <source>
        <dbReference type="EMBL" id="NYK09872.1"/>
    </source>
</evidence>
<feature type="transmembrane region" description="Helical" evidence="5">
    <location>
        <begin position="113"/>
        <end position="132"/>
    </location>
</feature>
<feature type="transmembrane region" description="Helical" evidence="5">
    <location>
        <begin position="307"/>
        <end position="327"/>
    </location>
</feature>
<dbReference type="RefSeq" id="WP_179700726.1">
    <property type="nucleotide sequence ID" value="NZ_BAAAHA010000011.1"/>
</dbReference>
<feature type="transmembrane region" description="Helical" evidence="5">
    <location>
        <begin position="37"/>
        <end position="59"/>
    </location>
</feature>
<dbReference type="InterPro" id="IPR004837">
    <property type="entry name" value="NaCa_Exmemb"/>
</dbReference>
<proteinExistence type="predicted"/>
<evidence type="ECO:0000256" key="2">
    <source>
        <dbReference type="ARBA" id="ARBA00022692"/>
    </source>
</evidence>
<evidence type="ECO:0000313" key="8">
    <source>
        <dbReference type="Proteomes" id="UP000521075"/>
    </source>
</evidence>
<feature type="transmembrane region" description="Helical" evidence="5">
    <location>
        <begin position="347"/>
        <end position="374"/>
    </location>
</feature>
<feature type="domain" description="Sodium/calcium exchanger membrane region" evidence="6">
    <location>
        <begin position="39"/>
        <end position="199"/>
    </location>
</feature>
<feature type="transmembrane region" description="Helical" evidence="5">
    <location>
        <begin position="228"/>
        <end position="245"/>
    </location>
</feature>
<dbReference type="Gene3D" id="1.20.1420.30">
    <property type="entry name" value="NCX, central ion-binding region"/>
    <property type="match status" value="1"/>
</dbReference>
<evidence type="ECO:0000256" key="4">
    <source>
        <dbReference type="ARBA" id="ARBA00023136"/>
    </source>
</evidence>
<accession>A0A853DKU5</accession>